<dbReference type="Proteomes" id="UP001595906">
    <property type="component" value="Unassembled WGS sequence"/>
</dbReference>
<keyword evidence="2" id="KW-1185">Reference proteome</keyword>
<organism evidence="1 2">
    <name type="scientific">Parasediminibacterium paludis</name>
    <dbReference type="NCBI Taxonomy" id="908966"/>
    <lineage>
        <taxon>Bacteria</taxon>
        <taxon>Pseudomonadati</taxon>
        <taxon>Bacteroidota</taxon>
        <taxon>Chitinophagia</taxon>
        <taxon>Chitinophagales</taxon>
        <taxon>Chitinophagaceae</taxon>
        <taxon>Parasediminibacterium</taxon>
    </lineage>
</organism>
<evidence type="ECO:0000313" key="2">
    <source>
        <dbReference type="Proteomes" id="UP001595906"/>
    </source>
</evidence>
<accession>A0ABV8PVU9</accession>
<comment type="caution">
    <text evidence="1">The sequence shown here is derived from an EMBL/GenBank/DDBJ whole genome shotgun (WGS) entry which is preliminary data.</text>
</comment>
<dbReference type="PROSITE" id="PS51257">
    <property type="entry name" value="PROKAR_LIPOPROTEIN"/>
    <property type="match status" value="1"/>
</dbReference>
<dbReference type="RefSeq" id="WP_379013924.1">
    <property type="nucleotide sequence ID" value="NZ_JBHSDC010000018.1"/>
</dbReference>
<gene>
    <name evidence="1" type="ORF">ACFOW1_09735</name>
</gene>
<protein>
    <submittedName>
        <fullName evidence="1">PKD domain-containing protein</fullName>
    </submittedName>
</protein>
<dbReference type="EMBL" id="JBHSDC010000018">
    <property type="protein sequence ID" value="MFC4232172.1"/>
    <property type="molecule type" value="Genomic_DNA"/>
</dbReference>
<evidence type="ECO:0000313" key="1">
    <source>
        <dbReference type="EMBL" id="MFC4232172.1"/>
    </source>
</evidence>
<sequence>MKKYIKYLSILVLVIVTSIIGCKKTEYSFGSIKTPTNLTVTTAVQGASTSSPNGDGSGIVTVTANATDAIQYKIFFGNGDSVLTPYNTANYKYTKLDTNVYNITVTAIGTGGASTTATKQVKVLYTFAIPSNIVTGLTNGTSKVWKIAKDTVGHFGVGPLATFTADYYKAGPNEKPACAYASTITFTSVGNGITVNVNNFGSSFLINAALGFYGQAGGSDGCYPVATGGTQNLSFGNATSGSNTSNSTGIQFSVPGNGILNFGTGGTTYEILYLSSSVLMLRNVGIDGNAWYQIFKAQ</sequence>
<proteinExistence type="predicted"/>
<name>A0ABV8PVU9_9BACT</name>
<dbReference type="CDD" id="cd00146">
    <property type="entry name" value="PKD"/>
    <property type="match status" value="1"/>
</dbReference>
<reference evidence="2" key="1">
    <citation type="journal article" date="2019" name="Int. J. Syst. Evol. Microbiol.">
        <title>The Global Catalogue of Microorganisms (GCM) 10K type strain sequencing project: providing services to taxonomists for standard genome sequencing and annotation.</title>
        <authorList>
            <consortium name="The Broad Institute Genomics Platform"/>
            <consortium name="The Broad Institute Genome Sequencing Center for Infectious Disease"/>
            <person name="Wu L."/>
            <person name="Ma J."/>
        </authorList>
    </citation>
    <scope>NUCLEOTIDE SEQUENCE [LARGE SCALE GENOMIC DNA]</scope>
    <source>
        <strain evidence="2">CECT 8010</strain>
    </source>
</reference>